<dbReference type="Gene3D" id="3.40.50.1000">
    <property type="entry name" value="HAD superfamily/HAD-like"/>
    <property type="match status" value="1"/>
</dbReference>
<keyword evidence="5 8" id="KW-1133">Transmembrane helix</keyword>
<evidence type="ECO:0000259" key="9">
    <source>
        <dbReference type="Pfam" id="PF00122"/>
    </source>
</evidence>
<dbReference type="InterPro" id="IPR006121">
    <property type="entry name" value="HMA_dom"/>
</dbReference>
<dbReference type="Pfam" id="PF00702">
    <property type="entry name" value="Hydrolase"/>
    <property type="match status" value="1"/>
</dbReference>
<evidence type="ECO:0000313" key="10">
    <source>
        <dbReference type="EMBL" id="AHW63095.1"/>
    </source>
</evidence>
<dbReference type="InterPro" id="IPR023214">
    <property type="entry name" value="HAD_sf"/>
</dbReference>
<keyword evidence="11" id="KW-1185">Reference proteome</keyword>
<evidence type="ECO:0000256" key="3">
    <source>
        <dbReference type="ARBA" id="ARBA00022723"/>
    </source>
</evidence>
<dbReference type="PANTHER" id="PTHR43520:SF8">
    <property type="entry name" value="P-TYPE CU(+) TRANSPORTER"/>
    <property type="match status" value="1"/>
</dbReference>
<dbReference type="GO" id="GO:0016887">
    <property type="term" value="F:ATP hydrolysis activity"/>
    <property type="evidence" value="ECO:0007669"/>
    <property type="project" value="InterPro"/>
</dbReference>
<dbReference type="KEGG" id="cgy:CGLY_03235"/>
<dbReference type="InterPro" id="IPR001757">
    <property type="entry name" value="P_typ_ATPase"/>
</dbReference>
<protein>
    <submittedName>
        <fullName evidence="10">Putative cation-transporting P-type ATPase</fullName>
    </submittedName>
</protein>
<dbReference type="GO" id="GO:0055070">
    <property type="term" value="P:copper ion homeostasis"/>
    <property type="evidence" value="ECO:0007669"/>
    <property type="project" value="TreeGrafter"/>
</dbReference>
<dbReference type="SUPFAM" id="SSF81653">
    <property type="entry name" value="Calcium ATPase, transduction domain A"/>
    <property type="match status" value="1"/>
</dbReference>
<dbReference type="InterPro" id="IPR023298">
    <property type="entry name" value="ATPase_P-typ_TM_dom_sf"/>
</dbReference>
<feature type="transmembrane region" description="Helical" evidence="8">
    <location>
        <begin position="300"/>
        <end position="325"/>
    </location>
</feature>
<evidence type="ECO:0000313" key="11">
    <source>
        <dbReference type="Proteomes" id="UP000023703"/>
    </source>
</evidence>
<feature type="compositionally biased region" description="Basic and acidic residues" evidence="7">
    <location>
        <begin position="12"/>
        <end position="28"/>
    </location>
</feature>
<dbReference type="PANTHER" id="PTHR43520">
    <property type="entry name" value="ATP7, ISOFORM B"/>
    <property type="match status" value="1"/>
</dbReference>
<keyword evidence="3" id="KW-0479">Metal-binding</keyword>
<keyword evidence="4" id="KW-1278">Translocase</keyword>
<dbReference type="Proteomes" id="UP000023703">
    <property type="component" value="Chromosome"/>
</dbReference>
<dbReference type="SUPFAM" id="SSF81665">
    <property type="entry name" value="Calcium ATPase, transmembrane domain M"/>
    <property type="match status" value="1"/>
</dbReference>
<evidence type="ECO:0000256" key="1">
    <source>
        <dbReference type="ARBA" id="ARBA00004651"/>
    </source>
</evidence>
<feature type="transmembrane region" description="Helical" evidence="8">
    <location>
        <begin position="205"/>
        <end position="224"/>
    </location>
</feature>
<dbReference type="Gene3D" id="3.40.1110.10">
    <property type="entry name" value="Calcium-transporting ATPase, cytoplasmic domain N"/>
    <property type="match status" value="1"/>
</dbReference>
<dbReference type="CDD" id="cd00371">
    <property type="entry name" value="HMA"/>
    <property type="match status" value="1"/>
</dbReference>
<feature type="region of interest" description="Disordered" evidence="7">
    <location>
        <begin position="1"/>
        <end position="70"/>
    </location>
</feature>
<feature type="transmembrane region" description="Helical" evidence="8">
    <location>
        <begin position="468"/>
        <end position="489"/>
    </location>
</feature>
<dbReference type="InterPro" id="IPR036412">
    <property type="entry name" value="HAD-like_sf"/>
</dbReference>
<organism evidence="10 11">
    <name type="scientific">Corynebacterium glyciniphilum AJ 3170</name>
    <dbReference type="NCBI Taxonomy" id="1404245"/>
    <lineage>
        <taxon>Bacteria</taxon>
        <taxon>Bacillati</taxon>
        <taxon>Actinomycetota</taxon>
        <taxon>Actinomycetes</taxon>
        <taxon>Mycobacteriales</taxon>
        <taxon>Corynebacteriaceae</taxon>
        <taxon>Corynebacterium</taxon>
    </lineage>
</organism>
<accession>X5E6M2</accession>
<dbReference type="HOGENOM" id="CLU_001771_11_2_11"/>
<dbReference type="InterPro" id="IPR059000">
    <property type="entry name" value="ATPase_P-type_domA"/>
</dbReference>
<dbReference type="Gene3D" id="2.70.150.10">
    <property type="entry name" value="Calcium-transporting ATPase, cytoplasmic transduction domain A"/>
    <property type="match status" value="1"/>
</dbReference>
<feature type="transmembrane region" description="Helical" evidence="8">
    <location>
        <begin position="230"/>
        <end position="250"/>
    </location>
</feature>
<dbReference type="GO" id="GO:0005886">
    <property type="term" value="C:plasma membrane"/>
    <property type="evidence" value="ECO:0007669"/>
    <property type="project" value="UniProtKB-SubCell"/>
</dbReference>
<feature type="region of interest" description="Disordered" evidence="7">
    <location>
        <begin position="153"/>
        <end position="186"/>
    </location>
</feature>
<keyword evidence="2 8" id="KW-0812">Transmembrane</keyword>
<dbReference type="GO" id="GO:0043682">
    <property type="term" value="F:P-type divalent copper transporter activity"/>
    <property type="evidence" value="ECO:0007669"/>
    <property type="project" value="TreeGrafter"/>
</dbReference>
<reference evidence="10 11" key="1">
    <citation type="journal article" date="2015" name="Int. J. Syst. Evol. Microbiol.">
        <title>Revisiting Corynebacterium glyciniphilum (ex Kubota et al., 1972) sp. nov., nom. rev., isolated from putrefied banana.</title>
        <authorList>
            <person name="Al-Dilaimi A."/>
            <person name="Bednarz H."/>
            <person name="Lomker A."/>
            <person name="Niehaus K."/>
            <person name="Kalinowski J."/>
            <person name="Ruckert C."/>
        </authorList>
    </citation>
    <scope>NUCLEOTIDE SEQUENCE [LARGE SCALE GENOMIC DNA]</scope>
    <source>
        <strain evidence="10">AJ 3170</strain>
    </source>
</reference>
<dbReference type="GO" id="GO:0005507">
    <property type="term" value="F:copper ion binding"/>
    <property type="evidence" value="ECO:0007669"/>
    <property type="project" value="TreeGrafter"/>
</dbReference>
<feature type="transmembrane region" description="Helical" evidence="8">
    <location>
        <begin position="836"/>
        <end position="853"/>
    </location>
</feature>
<dbReference type="SUPFAM" id="SSF56784">
    <property type="entry name" value="HAD-like"/>
    <property type="match status" value="1"/>
</dbReference>
<sequence length="924" mass="98160">MEASGRTAPGPGEHKAAVVPEDPTHGVGEEEPSDAVTRAIADARRAARAAGLTADDDDSDDGPEQRGRGGARLTSFTFHLGDLGSAAHAGKVEAALNLLPGVQARVVYSTSMAWVTAPESLQPDVLRDVMTDAGVDSWLTVASLRRRAERLARARPTSVNAHLHRENRDRTPRSGGSFHQLGQRRRRQTGGTEVLYTARNLITGARLLVAVLFGLPVVVLQLFPEWQFDYWQWICLAMSTPVVLWCAWPFHRAMLGGLRRGMPALDAASSAAILLAYLYSMAELLTSSTGDLGWRSGNILISWGYQTDAVFFDVACGCTILLLFGRLASRRTRLRSLLALNMLSVERAGDVTVVRKSRYGKPVKQMIPSTEVRVGDDVIVGVGSVIPCDGEVVGGRSTVEAGPFTGGRGETAVEVGASVYAGSRNTGGQLKVRVNRTGSRTRIAAVRRWIAAAEREENRLEQLATRTASLLVPWAVAIAAIAAVGWLTIAESVTAAVATALTVLVSVAPVALALSTTLALRLGLARAASSGMLLRDTGTVHRLAAVDTIIFNRAGTLTTGPMNVVGVTAAKGEVAELVLRVAGALSLESPHGVSRAIVRADRESRDSGAGGDKVPHWLEAGPVEVDPRGVFTATVDLPVTDPGTGEQTVRPVQAELWRPRDLSELGDPTLANAVLSGGAPLVVSWRGKARGVINVADSIKPDAESSVHWLEDAGVETYMLSRDTYPVARRMADSIGISKVLAGIIPARKAATVRSVHAQGATVAMVGDQDVLDCLDVADVGILMGSADRLDNLGGDHGQARGLDSAASDVVIIREDVAVVAESVNLARHVRATVDWNLWLAWGYNIIALVLAVSGFLNPLLATALMLGSSLLIEWRSARISHRDYSIGDPLGREGADVSGSRSDTRLGRLRAWAGENLSPWQSR</sequence>
<dbReference type="GO" id="GO:0005524">
    <property type="term" value="F:ATP binding"/>
    <property type="evidence" value="ECO:0007669"/>
    <property type="project" value="InterPro"/>
</dbReference>
<dbReference type="Pfam" id="PF00122">
    <property type="entry name" value="E1-E2_ATPase"/>
    <property type="match status" value="1"/>
</dbReference>
<evidence type="ECO:0000256" key="2">
    <source>
        <dbReference type="ARBA" id="ARBA00022692"/>
    </source>
</evidence>
<dbReference type="STRING" id="1404245.CGLY_03235"/>
<evidence type="ECO:0000256" key="8">
    <source>
        <dbReference type="SAM" id="Phobius"/>
    </source>
</evidence>
<dbReference type="InterPro" id="IPR008250">
    <property type="entry name" value="ATPase_P-typ_transduc_dom_A_sf"/>
</dbReference>
<gene>
    <name evidence="10" type="ORF">CGLY_03235</name>
</gene>
<dbReference type="AlphaFoldDB" id="X5E6M2"/>
<evidence type="ECO:0000256" key="5">
    <source>
        <dbReference type="ARBA" id="ARBA00022989"/>
    </source>
</evidence>
<feature type="domain" description="P-type ATPase A" evidence="9">
    <location>
        <begin position="363"/>
        <end position="447"/>
    </location>
</feature>
<evidence type="ECO:0000256" key="4">
    <source>
        <dbReference type="ARBA" id="ARBA00022967"/>
    </source>
</evidence>
<keyword evidence="6 8" id="KW-0472">Membrane</keyword>
<evidence type="ECO:0000256" key="6">
    <source>
        <dbReference type="ARBA" id="ARBA00023136"/>
    </source>
</evidence>
<feature type="compositionally biased region" description="Basic and acidic residues" evidence="7">
    <location>
        <begin position="163"/>
        <end position="172"/>
    </location>
</feature>
<dbReference type="NCBIfam" id="TIGR01494">
    <property type="entry name" value="ATPase_P-type"/>
    <property type="match status" value="1"/>
</dbReference>
<proteinExistence type="predicted"/>
<comment type="subcellular location">
    <subcellularLocation>
        <location evidence="1">Cell membrane</location>
        <topology evidence="1">Multi-pass membrane protein</topology>
    </subcellularLocation>
</comment>
<feature type="transmembrane region" description="Helical" evidence="8">
    <location>
        <begin position="495"/>
        <end position="520"/>
    </location>
</feature>
<dbReference type="EMBL" id="CP006842">
    <property type="protein sequence ID" value="AHW63095.1"/>
    <property type="molecule type" value="Genomic_DNA"/>
</dbReference>
<evidence type="ECO:0000256" key="7">
    <source>
        <dbReference type="SAM" id="MobiDB-lite"/>
    </source>
</evidence>
<dbReference type="eggNOG" id="COG2217">
    <property type="taxonomic scope" value="Bacteria"/>
</dbReference>
<name>X5E6M2_9CORY</name>
<dbReference type="InterPro" id="IPR023299">
    <property type="entry name" value="ATPase_P-typ_cyto_dom_N"/>
</dbReference>